<evidence type="ECO:0000313" key="2">
    <source>
        <dbReference type="Proteomes" id="UP001175000"/>
    </source>
</evidence>
<keyword evidence="2" id="KW-1185">Reference proteome</keyword>
<accession>A0AA40BX27</accession>
<comment type="caution">
    <text evidence="1">The sequence shown here is derived from an EMBL/GenBank/DDBJ whole genome shotgun (WGS) entry which is preliminary data.</text>
</comment>
<organism evidence="1 2">
    <name type="scientific">Immersiella caudata</name>
    <dbReference type="NCBI Taxonomy" id="314043"/>
    <lineage>
        <taxon>Eukaryota</taxon>
        <taxon>Fungi</taxon>
        <taxon>Dikarya</taxon>
        <taxon>Ascomycota</taxon>
        <taxon>Pezizomycotina</taxon>
        <taxon>Sordariomycetes</taxon>
        <taxon>Sordariomycetidae</taxon>
        <taxon>Sordariales</taxon>
        <taxon>Lasiosphaeriaceae</taxon>
        <taxon>Immersiella</taxon>
    </lineage>
</organism>
<reference evidence="1" key="1">
    <citation type="submission" date="2023-06" db="EMBL/GenBank/DDBJ databases">
        <title>Genome-scale phylogeny and comparative genomics of the fungal order Sordariales.</title>
        <authorList>
            <consortium name="Lawrence Berkeley National Laboratory"/>
            <person name="Hensen N."/>
            <person name="Bonometti L."/>
            <person name="Westerberg I."/>
            <person name="Brannstrom I.O."/>
            <person name="Guillou S."/>
            <person name="Cros-Aarteil S."/>
            <person name="Calhoun S."/>
            <person name="Haridas S."/>
            <person name="Kuo A."/>
            <person name="Mondo S."/>
            <person name="Pangilinan J."/>
            <person name="Riley R."/>
            <person name="Labutti K."/>
            <person name="Andreopoulos B."/>
            <person name="Lipzen A."/>
            <person name="Chen C."/>
            <person name="Yanf M."/>
            <person name="Daum C."/>
            <person name="Ng V."/>
            <person name="Clum A."/>
            <person name="Steindorff A."/>
            <person name="Ohm R."/>
            <person name="Martin F."/>
            <person name="Silar P."/>
            <person name="Natvig D."/>
            <person name="Lalanne C."/>
            <person name="Gautier V."/>
            <person name="Ament-Velasquez S.L."/>
            <person name="Kruys A."/>
            <person name="Hutchinson M.I."/>
            <person name="Powell A.J."/>
            <person name="Barry K."/>
            <person name="Miller A.N."/>
            <person name="Grigoriev I.V."/>
            <person name="Debuchy R."/>
            <person name="Gladieux P."/>
            <person name="Thoren M.H."/>
            <person name="Johannesson H."/>
        </authorList>
    </citation>
    <scope>NUCLEOTIDE SEQUENCE</scope>
    <source>
        <strain evidence="1">CBS 606.72</strain>
    </source>
</reference>
<gene>
    <name evidence="1" type="ORF">B0T14DRAFT_538619</name>
</gene>
<proteinExistence type="predicted"/>
<dbReference type="EMBL" id="JAULSU010000005">
    <property type="protein sequence ID" value="KAK0616896.1"/>
    <property type="molecule type" value="Genomic_DNA"/>
</dbReference>
<sequence length="751" mass="85098">MGNDQVDYEWLADLSRWQCFTTCELSRPAKSLDFGSEGFTASLTDWHELLQLTRPDSTCGVVFLRGRFPDNAASILSRAQRRDDGGSKGTFGTRLLPPYPDYPDVELGERKVQGWVNFRWPFTQYELVRRHPETGAVLGTGTSESISFVSKGTVFQITRLKWGQGSSISDYDAYAARESGATARFRIGGSVRFGCPCSSTDPKTLHRDTFTVWQTGTGASCASAKYRTRLEIGVSVNGQPLAPSPDPAPSVDGKWADLSTEHRINLAVGEPTYIVSSYALRNDEEDAERDVDSSLPANLLDYLGVSRESENMSDRLWTALCATNYEAVEAVEFCIVGRCVEQILGVTSVPVRPPSRSGSKRSGMPETALIGNIMTYQYVDVQSMFFQIRLLVKLHFFIKTRKLEPDLLQPFCHLDRIRDAYLGRLEDAIRPAVTWLFMTDLKPVRLLLAVHSEPSEDHPEDVARGQRLEICIPQREAKFWDLSYNRGCYASMSGWLVFKTCPEVVTPRFIKEVVLPNLPVAYEVGIDRDRRNKQPTSKSNVLHWLHFSCLLLLQDEVGWEENELPPGIDRQDLDLEQLHETQERFEKHVSRLKTSSADGWSVEHEELDRVLLLADEMGLNRLKSQRSHSLAVSRVRQTRKRIRERKRTTKFSTGPKQWMASRSLSNGPWELMCTNHEAYLRVAGEADVIPARDRLFEFLLADYSFMASWDRADANMVGRWWSVQPVAMICATLLDLKLEGESKPWPPTFTS</sequence>
<dbReference type="Proteomes" id="UP001175000">
    <property type="component" value="Unassembled WGS sequence"/>
</dbReference>
<protein>
    <submittedName>
        <fullName evidence="1">Uncharacterized protein</fullName>
    </submittedName>
</protein>
<dbReference type="AlphaFoldDB" id="A0AA40BX27"/>
<name>A0AA40BX27_9PEZI</name>
<evidence type="ECO:0000313" key="1">
    <source>
        <dbReference type="EMBL" id="KAK0616896.1"/>
    </source>
</evidence>